<organism evidence="1 2">
    <name type="scientific">Myriangium duriaei CBS 260.36</name>
    <dbReference type="NCBI Taxonomy" id="1168546"/>
    <lineage>
        <taxon>Eukaryota</taxon>
        <taxon>Fungi</taxon>
        <taxon>Dikarya</taxon>
        <taxon>Ascomycota</taxon>
        <taxon>Pezizomycotina</taxon>
        <taxon>Dothideomycetes</taxon>
        <taxon>Dothideomycetidae</taxon>
        <taxon>Myriangiales</taxon>
        <taxon>Myriangiaceae</taxon>
        <taxon>Myriangium</taxon>
    </lineage>
</organism>
<protein>
    <submittedName>
        <fullName evidence="1">Uncharacterized protein</fullName>
    </submittedName>
</protein>
<evidence type="ECO:0000313" key="1">
    <source>
        <dbReference type="EMBL" id="KAF2147715.1"/>
    </source>
</evidence>
<dbReference type="EMBL" id="ML996095">
    <property type="protein sequence ID" value="KAF2147715.1"/>
    <property type="molecule type" value="Genomic_DNA"/>
</dbReference>
<accession>A0A9P4ITY4</accession>
<gene>
    <name evidence="1" type="ORF">K461DRAFT_71221</name>
</gene>
<keyword evidence="2" id="KW-1185">Reference proteome</keyword>
<comment type="caution">
    <text evidence="1">The sequence shown here is derived from an EMBL/GenBank/DDBJ whole genome shotgun (WGS) entry which is preliminary data.</text>
</comment>
<evidence type="ECO:0000313" key="2">
    <source>
        <dbReference type="Proteomes" id="UP000799439"/>
    </source>
</evidence>
<sequence>MPIMLINQPAWLNPAGGWRPNGRTGAIRVAVAVVACRKSASFCMPSSPNITHVSRSALLLQLLLSRGLTCRAFSLVLEADLPKLVDALHIRNSGATNTFTEGKAATIDRSTRASLSTPRFLGPGWAWPYEYIRDCTACCPHLPLIIPSP</sequence>
<name>A0A9P4ITY4_9PEZI</name>
<proteinExistence type="predicted"/>
<reference evidence="1" key="1">
    <citation type="journal article" date="2020" name="Stud. Mycol.">
        <title>101 Dothideomycetes genomes: a test case for predicting lifestyles and emergence of pathogens.</title>
        <authorList>
            <person name="Haridas S."/>
            <person name="Albert R."/>
            <person name="Binder M."/>
            <person name="Bloem J."/>
            <person name="Labutti K."/>
            <person name="Salamov A."/>
            <person name="Andreopoulos B."/>
            <person name="Baker S."/>
            <person name="Barry K."/>
            <person name="Bills G."/>
            <person name="Bluhm B."/>
            <person name="Cannon C."/>
            <person name="Castanera R."/>
            <person name="Culley D."/>
            <person name="Daum C."/>
            <person name="Ezra D."/>
            <person name="Gonzalez J."/>
            <person name="Henrissat B."/>
            <person name="Kuo A."/>
            <person name="Liang C."/>
            <person name="Lipzen A."/>
            <person name="Lutzoni F."/>
            <person name="Magnuson J."/>
            <person name="Mondo S."/>
            <person name="Nolan M."/>
            <person name="Ohm R."/>
            <person name="Pangilinan J."/>
            <person name="Park H.-J."/>
            <person name="Ramirez L."/>
            <person name="Alfaro M."/>
            <person name="Sun H."/>
            <person name="Tritt A."/>
            <person name="Yoshinaga Y."/>
            <person name="Zwiers L.-H."/>
            <person name="Turgeon B."/>
            <person name="Goodwin S."/>
            <person name="Spatafora J."/>
            <person name="Crous P."/>
            <person name="Grigoriev I."/>
        </authorList>
    </citation>
    <scope>NUCLEOTIDE SEQUENCE</scope>
    <source>
        <strain evidence="1">CBS 260.36</strain>
    </source>
</reference>
<dbReference type="Proteomes" id="UP000799439">
    <property type="component" value="Unassembled WGS sequence"/>
</dbReference>
<dbReference type="AlphaFoldDB" id="A0A9P4ITY4"/>